<dbReference type="AlphaFoldDB" id="A0A0C3GTZ3"/>
<dbReference type="EMBL" id="KN832892">
    <property type="protein sequence ID" value="KIM93856.1"/>
    <property type="molecule type" value="Genomic_DNA"/>
</dbReference>
<evidence type="ECO:0000313" key="7">
    <source>
        <dbReference type="EMBL" id="KIM93856.1"/>
    </source>
</evidence>
<dbReference type="InParanoid" id="A0A0C3GTZ3"/>
<comment type="subcellular location">
    <subcellularLocation>
        <location evidence="1">Nucleus</location>
    </subcellularLocation>
</comment>
<dbReference type="Gene3D" id="4.10.240.10">
    <property type="entry name" value="Zn(2)-C6 fungal-type DNA-binding domain"/>
    <property type="match status" value="1"/>
</dbReference>
<keyword evidence="8" id="KW-1185">Reference proteome</keyword>
<dbReference type="PANTHER" id="PTHR31845">
    <property type="entry name" value="FINGER DOMAIN PROTEIN, PUTATIVE-RELATED"/>
    <property type="match status" value="1"/>
</dbReference>
<feature type="region of interest" description="Disordered" evidence="6">
    <location>
        <begin position="84"/>
        <end position="112"/>
    </location>
</feature>
<dbReference type="GO" id="GO:0008270">
    <property type="term" value="F:zinc ion binding"/>
    <property type="evidence" value="ECO:0007669"/>
    <property type="project" value="InterPro"/>
</dbReference>
<reference evidence="8" key="2">
    <citation type="submission" date="2015-01" db="EMBL/GenBank/DDBJ databases">
        <title>Evolutionary Origins and Diversification of the Mycorrhizal Mutualists.</title>
        <authorList>
            <consortium name="DOE Joint Genome Institute"/>
            <consortium name="Mycorrhizal Genomics Consortium"/>
            <person name="Kohler A."/>
            <person name="Kuo A."/>
            <person name="Nagy L.G."/>
            <person name="Floudas D."/>
            <person name="Copeland A."/>
            <person name="Barry K.W."/>
            <person name="Cichocki N."/>
            <person name="Veneault-Fourrey C."/>
            <person name="LaButti K."/>
            <person name="Lindquist E.A."/>
            <person name="Lipzen A."/>
            <person name="Lundell T."/>
            <person name="Morin E."/>
            <person name="Murat C."/>
            <person name="Riley R."/>
            <person name="Ohm R."/>
            <person name="Sun H."/>
            <person name="Tunlid A."/>
            <person name="Henrissat B."/>
            <person name="Grigoriev I.V."/>
            <person name="Hibbett D.S."/>
            <person name="Martin F."/>
        </authorList>
    </citation>
    <scope>NUCLEOTIDE SEQUENCE [LARGE SCALE GENOMIC DNA]</scope>
    <source>
        <strain evidence="8">Zn</strain>
    </source>
</reference>
<reference evidence="7 8" key="1">
    <citation type="submission" date="2014-04" db="EMBL/GenBank/DDBJ databases">
        <authorList>
            <consortium name="DOE Joint Genome Institute"/>
            <person name="Kuo A."/>
            <person name="Martino E."/>
            <person name="Perotto S."/>
            <person name="Kohler A."/>
            <person name="Nagy L.G."/>
            <person name="Floudas D."/>
            <person name="Copeland A."/>
            <person name="Barry K.W."/>
            <person name="Cichocki N."/>
            <person name="Veneault-Fourrey C."/>
            <person name="LaButti K."/>
            <person name="Lindquist E.A."/>
            <person name="Lipzen A."/>
            <person name="Lundell T."/>
            <person name="Morin E."/>
            <person name="Murat C."/>
            <person name="Sun H."/>
            <person name="Tunlid A."/>
            <person name="Henrissat B."/>
            <person name="Grigoriev I.V."/>
            <person name="Hibbett D.S."/>
            <person name="Martin F."/>
            <person name="Nordberg H.P."/>
            <person name="Cantor M.N."/>
            <person name="Hua S.X."/>
        </authorList>
    </citation>
    <scope>NUCLEOTIDE SEQUENCE [LARGE SCALE GENOMIC DNA]</scope>
    <source>
        <strain evidence="7 8">Zn</strain>
    </source>
</reference>
<keyword evidence="4" id="KW-0804">Transcription</keyword>
<gene>
    <name evidence="7" type="ORF">OIDMADRAFT_172943</name>
</gene>
<dbReference type="GO" id="GO:0000981">
    <property type="term" value="F:DNA-binding transcription factor activity, RNA polymerase II-specific"/>
    <property type="evidence" value="ECO:0007669"/>
    <property type="project" value="InterPro"/>
</dbReference>
<protein>
    <recommendedName>
        <fullName evidence="9">Zn(2)-C6 fungal-type domain-containing protein</fullName>
    </recommendedName>
</protein>
<name>A0A0C3GTZ3_OIDMZ</name>
<dbReference type="Proteomes" id="UP000054321">
    <property type="component" value="Unassembled WGS sequence"/>
</dbReference>
<evidence type="ECO:0000256" key="5">
    <source>
        <dbReference type="ARBA" id="ARBA00023242"/>
    </source>
</evidence>
<dbReference type="OrthoDB" id="5226580at2759"/>
<evidence type="ECO:0008006" key="9">
    <source>
        <dbReference type="Google" id="ProtNLM"/>
    </source>
</evidence>
<evidence type="ECO:0000313" key="8">
    <source>
        <dbReference type="Proteomes" id="UP000054321"/>
    </source>
</evidence>
<evidence type="ECO:0000256" key="3">
    <source>
        <dbReference type="ARBA" id="ARBA00023125"/>
    </source>
</evidence>
<dbReference type="InterPro" id="IPR051089">
    <property type="entry name" value="prtT"/>
</dbReference>
<evidence type="ECO:0000256" key="6">
    <source>
        <dbReference type="SAM" id="MobiDB-lite"/>
    </source>
</evidence>
<dbReference type="InterPro" id="IPR036864">
    <property type="entry name" value="Zn2-C6_fun-type_DNA-bd_sf"/>
</dbReference>
<dbReference type="GO" id="GO:0005634">
    <property type="term" value="C:nucleus"/>
    <property type="evidence" value="ECO:0007669"/>
    <property type="project" value="UniProtKB-SubCell"/>
</dbReference>
<keyword evidence="5" id="KW-0539">Nucleus</keyword>
<keyword evidence="2" id="KW-0805">Transcription regulation</keyword>
<evidence type="ECO:0000256" key="1">
    <source>
        <dbReference type="ARBA" id="ARBA00004123"/>
    </source>
</evidence>
<dbReference type="CDD" id="cd12148">
    <property type="entry name" value="fungal_TF_MHR"/>
    <property type="match status" value="1"/>
</dbReference>
<proteinExistence type="predicted"/>
<evidence type="ECO:0000256" key="2">
    <source>
        <dbReference type="ARBA" id="ARBA00023015"/>
    </source>
</evidence>
<organism evidence="7 8">
    <name type="scientific">Oidiodendron maius (strain Zn)</name>
    <dbReference type="NCBI Taxonomy" id="913774"/>
    <lineage>
        <taxon>Eukaryota</taxon>
        <taxon>Fungi</taxon>
        <taxon>Dikarya</taxon>
        <taxon>Ascomycota</taxon>
        <taxon>Pezizomycotina</taxon>
        <taxon>Leotiomycetes</taxon>
        <taxon>Leotiomycetes incertae sedis</taxon>
        <taxon>Myxotrichaceae</taxon>
        <taxon>Oidiodendron</taxon>
    </lineage>
</organism>
<dbReference type="GO" id="GO:0000976">
    <property type="term" value="F:transcription cis-regulatory region binding"/>
    <property type="evidence" value="ECO:0007669"/>
    <property type="project" value="TreeGrafter"/>
</dbReference>
<dbReference type="PANTHER" id="PTHR31845:SF32">
    <property type="entry name" value="MISCELLANEOUS ZN(II)2CYS6 TRANSCRIPTION FACTOR (EUROFUNG)-RELATED"/>
    <property type="match status" value="1"/>
</dbReference>
<keyword evidence="3" id="KW-0238">DNA-binding</keyword>
<sequence>MADYINPRAHACQNCVRAKAKCYGRTDGRCERSCKRLDRQCVMQDRIVQRRGITAKTKRSDQAGQIAQLERKLDGLVSLLEASQQPSINREPTAITPQSMGPSLSDSIPTSTQTDSEYVILPHLSPTQESHATSSMTPCSQSEANPEELLSIFRRDMARQVPFISIPPQISAQALTQESPFLYRAIITVASYHNSLHQIQMGQELVKYLTEHLVMLGEKNIDLLQGLLVYITWYNNLFHANPQMNTFLGLAFALIVDLNLYLPFRGYGDHEKFVDEMKTTITSNPDWRRNTGPSGEEKRATLGCFYLFSCVSSKFHTLNPLQWATSIQQSYEDISKAPENESDIYLVHLVELQYIAEKVKYISIQQLPSQSSTWHRSAGLNLKLLTSELQKFKASLPESLQQDPMMRMHYHAVEILTFELCFLMPPTIPTHRLSLQRADVLLMCLTATCAVVDICSSLDLKPHISFSSVTVAQIYLAMAALSKLSLFDAEDWDASYVQSSIGLSTFIDRLVTMMEEFSAQYDVMEHNKPWLRISLKMRQVNIRFDNLLASKSLSSASLPITQPSDGSFPASFHLDHFDLLDDKFWQKLLDDAPTYNSIS</sequence>
<accession>A0A0C3GTZ3</accession>
<evidence type="ECO:0000256" key="4">
    <source>
        <dbReference type="ARBA" id="ARBA00023163"/>
    </source>
</evidence>
<dbReference type="HOGENOM" id="CLU_006524_7_2_1"/>